<feature type="domain" description="DUF4232" evidence="1">
    <location>
        <begin position="2"/>
        <end position="136"/>
    </location>
</feature>
<dbReference type="Pfam" id="PF14016">
    <property type="entry name" value="DUF4232"/>
    <property type="match status" value="1"/>
</dbReference>
<name>A0ABP6VLN0_9PSEU</name>
<proteinExistence type="predicted"/>
<accession>A0ABP6VLN0</accession>
<reference evidence="3" key="1">
    <citation type="journal article" date="2019" name="Int. J. Syst. Evol. Microbiol.">
        <title>The Global Catalogue of Microorganisms (GCM) 10K type strain sequencing project: providing services to taxonomists for standard genome sequencing and annotation.</title>
        <authorList>
            <consortium name="The Broad Institute Genomics Platform"/>
            <consortium name="The Broad Institute Genome Sequencing Center for Infectious Disease"/>
            <person name="Wu L."/>
            <person name="Ma J."/>
        </authorList>
    </citation>
    <scope>NUCLEOTIDE SEQUENCE [LARGE SCALE GENOMIC DNA]</scope>
    <source>
        <strain evidence="3">JCM 16898</strain>
    </source>
</reference>
<keyword evidence="3" id="KW-1185">Reference proteome</keyword>
<dbReference type="InterPro" id="IPR025326">
    <property type="entry name" value="DUF4232"/>
</dbReference>
<evidence type="ECO:0000313" key="3">
    <source>
        <dbReference type="Proteomes" id="UP001500689"/>
    </source>
</evidence>
<dbReference type="EMBL" id="BAAAZN010000003">
    <property type="protein sequence ID" value="GAA3536295.1"/>
    <property type="molecule type" value="Genomic_DNA"/>
</dbReference>
<organism evidence="2 3">
    <name type="scientific">Amycolatopsis ultiminotia</name>
    <dbReference type="NCBI Taxonomy" id="543629"/>
    <lineage>
        <taxon>Bacteria</taxon>
        <taxon>Bacillati</taxon>
        <taxon>Actinomycetota</taxon>
        <taxon>Actinomycetes</taxon>
        <taxon>Pseudonocardiales</taxon>
        <taxon>Pseudonocardiaceae</taxon>
        <taxon>Amycolatopsis</taxon>
    </lineage>
</organism>
<gene>
    <name evidence="2" type="ORF">GCM10022222_19980</name>
</gene>
<evidence type="ECO:0000313" key="2">
    <source>
        <dbReference type="EMBL" id="GAA3536295.1"/>
    </source>
</evidence>
<comment type="caution">
    <text evidence="2">The sequence shown here is derived from an EMBL/GenBank/DDBJ whole genome shotgun (WGS) entry which is preliminary data.</text>
</comment>
<sequence length="139" mass="14253">MCKAADVTLSLGNGDAGAGSSYRSLLIKNTSGKTCTIQGYPGVSYVGGSGGDQIGQDAYREGTKGPAVKLEPGQSAAADIQFVQAHNFDPAACQPTAVKGLRVYLPQETASKFVPDEGTGCAGKQIPGHQLSVKTVHRA</sequence>
<dbReference type="Proteomes" id="UP001500689">
    <property type="component" value="Unassembled WGS sequence"/>
</dbReference>
<protein>
    <recommendedName>
        <fullName evidence="1">DUF4232 domain-containing protein</fullName>
    </recommendedName>
</protein>
<evidence type="ECO:0000259" key="1">
    <source>
        <dbReference type="Pfam" id="PF14016"/>
    </source>
</evidence>